<comment type="pathway">
    <text evidence="6">Protein modification; protein ubiquitination.</text>
</comment>
<sequence length="735" mass="82789">MALKTTIDLTCNDFISNFEFDVFTRLFQPWSTLLRNWQLLAVTHPGYVAFLTYDEVKARLQKYIHRAGSYVFRLSCTRLGQWAIGYVTVDGEILQTIPQNKSLVQALLDGYREGFYLYPDGRDVNPDLSSAIISPAEDHITVTQEQYELYCEMGSTFQLCKICAENDKDIRIEPCGHLLCTPCLTAWQIDSEGQGCPFCRAEIKGTEQVVVDAFVPPRPPNTTSDKNTKTAVKPVSSNSSGSSGSSGCNGSSVDVTISGSANGWASRNTTFNGLTDDIDDAEDWAEFNAATSTIDALRPSVRSPGASPRHSPRAPRRAPQPNENAYGELRAPPLPPRKSLSPAEPAIVAASSVQDIAAASSAHTEPRRRSSLEPEPDSRHRLTSIITGSTETITGVIDTRHEVPPDPRAFEKPRRACTPQSNSRPLPAPPPERPAETPTPTEPKPERHLPDNRYNNERQELPNRQERPPDNRHPPNPPENRHPVPENRHPVPENRHPVPENRHPVPENRPNDRHVPERHQENRPERMERQDRHIPTPERQERHIQDNRHEIRVMDNRSERHIAPIDKSERHLPLSDSRHTDFRLPPERPPEKPDRIIESRSSFDRETRLENRAPPRQRSLPATTSGSVDQPTKSTTMPKFPSEDIKDPPYENVAVEKNELAVAPKKINPLTHDKHGRKYGDNVSYENINLDYIARLVGEGYPKDIVVRALGITRNDLEMACDILHEFGSKVPNKC</sequence>
<organism evidence="11 12">
    <name type="scientific">Spodoptera littoralis</name>
    <name type="common">Egyptian cotton leafworm</name>
    <dbReference type="NCBI Taxonomy" id="7109"/>
    <lineage>
        <taxon>Eukaryota</taxon>
        <taxon>Metazoa</taxon>
        <taxon>Ecdysozoa</taxon>
        <taxon>Arthropoda</taxon>
        <taxon>Hexapoda</taxon>
        <taxon>Insecta</taxon>
        <taxon>Pterygota</taxon>
        <taxon>Neoptera</taxon>
        <taxon>Endopterygota</taxon>
        <taxon>Lepidoptera</taxon>
        <taxon>Glossata</taxon>
        <taxon>Ditrysia</taxon>
        <taxon>Noctuoidea</taxon>
        <taxon>Noctuidae</taxon>
        <taxon>Amphipyrinae</taxon>
        <taxon>Spodoptera</taxon>
    </lineage>
</organism>
<dbReference type="FunFam" id="3.30.505.10:FF:000007">
    <property type="entry name" value="E3 ubiquitin-protein ligase CBL"/>
    <property type="match status" value="1"/>
</dbReference>
<keyword evidence="2 5" id="KW-0863">Zinc-finger</keyword>
<dbReference type="GO" id="GO:0005886">
    <property type="term" value="C:plasma membrane"/>
    <property type="evidence" value="ECO:0007669"/>
    <property type="project" value="TreeGrafter"/>
</dbReference>
<dbReference type="Gene3D" id="3.30.505.10">
    <property type="entry name" value="SH2 domain"/>
    <property type="match status" value="1"/>
</dbReference>
<keyword evidence="3 6" id="KW-0862">Zinc</keyword>
<dbReference type="InterPro" id="IPR024159">
    <property type="entry name" value="Cbl_PTB"/>
</dbReference>
<evidence type="ECO:0000256" key="7">
    <source>
        <dbReference type="SAM" id="MobiDB-lite"/>
    </source>
</evidence>
<feature type="compositionally biased region" description="Basic and acidic residues" evidence="7">
    <location>
        <begin position="398"/>
        <end position="414"/>
    </location>
</feature>
<keyword evidence="1 6" id="KW-0479">Metal-binding</keyword>
<dbReference type="InterPro" id="IPR013083">
    <property type="entry name" value="Znf_RING/FYVE/PHD"/>
</dbReference>
<name>A0A9P0I6Q0_SPOLI</name>
<feature type="domain" description="Cbl-PTB" evidence="10">
    <location>
        <begin position="1"/>
        <end position="130"/>
    </location>
</feature>
<feature type="domain" description="UBA" evidence="8">
    <location>
        <begin position="687"/>
        <end position="727"/>
    </location>
</feature>
<comment type="domain">
    <text evidence="6">The N-terminus is composed of the phosphotyrosine binding (PTB) domain, a short linker region and the RING-type zinc finger. The PTB domain, which is also called TKB (tyrosine kinase binding) domain, is composed of three different subdomains: a four-helix bundle (4H), a calcium-binding EF hand and a divergent SH2 domain.</text>
</comment>
<keyword evidence="6" id="KW-0808">Transferase</keyword>
<dbReference type="SUPFAM" id="SSF55550">
    <property type="entry name" value="SH2 domain"/>
    <property type="match status" value="1"/>
</dbReference>
<feature type="region of interest" description="Disordered" evidence="7">
    <location>
        <begin position="295"/>
        <end position="341"/>
    </location>
</feature>
<evidence type="ECO:0000259" key="8">
    <source>
        <dbReference type="PROSITE" id="PS50030"/>
    </source>
</evidence>
<evidence type="ECO:0000259" key="10">
    <source>
        <dbReference type="PROSITE" id="PS51506"/>
    </source>
</evidence>
<dbReference type="Gene3D" id="1.10.238.10">
    <property type="entry name" value="EF-hand"/>
    <property type="match status" value="1"/>
</dbReference>
<feature type="region of interest" description="Disordered" evidence="7">
    <location>
        <begin position="214"/>
        <end position="250"/>
    </location>
</feature>
<dbReference type="Pfam" id="PF02762">
    <property type="entry name" value="Cbl_N3"/>
    <property type="match status" value="1"/>
</dbReference>
<evidence type="ECO:0000259" key="9">
    <source>
        <dbReference type="PROSITE" id="PS50089"/>
    </source>
</evidence>
<dbReference type="InterPro" id="IPR014741">
    <property type="entry name" value="Adaptor_Cbl_EF_hand-like"/>
</dbReference>
<dbReference type="CDD" id="cd16708">
    <property type="entry name" value="RING-HC_Cbl"/>
    <property type="match status" value="1"/>
</dbReference>
<dbReference type="PROSITE" id="PS00518">
    <property type="entry name" value="ZF_RING_1"/>
    <property type="match status" value="1"/>
</dbReference>
<reference evidence="11" key="1">
    <citation type="submission" date="2022-02" db="EMBL/GenBank/DDBJ databases">
        <authorList>
            <person name="King R."/>
        </authorList>
    </citation>
    <scope>NUCLEOTIDE SEQUENCE</scope>
</reference>
<dbReference type="SUPFAM" id="SSF47473">
    <property type="entry name" value="EF-hand"/>
    <property type="match status" value="1"/>
</dbReference>
<dbReference type="PROSITE" id="PS50089">
    <property type="entry name" value="ZF_RING_2"/>
    <property type="match status" value="1"/>
</dbReference>
<dbReference type="InterPro" id="IPR017907">
    <property type="entry name" value="Znf_RING_CS"/>
</dbReference>
<dbReference type="InterPro" id="IPR001841">
    <property type="entry name" value="Znf_RING"/>
</dbReference>
<feature type="compositionally biased region" description="Low complexity" evidence="7">
    <location>
        <begin position="383"/>
        <end position="397"/>
    </location>
</feature>
<dbReference type="FunFam" id="3.30.40.10:FF:000015">
    <property type="entry name" value="E3 ubiquitin-protein ligase CBL"/>
    <property type="match status" value="1"/>
</dbReference>
<dbReference type="GO" id="GO:0001784">
    <property type="term" value="F:phosphotyrosine residue binding"/>
    <property type="evidence" value="ECO:0007669"/>
    <property type="project" value="UniProtKB-UniRule"/>
</dbReference>
<keyword evidence="4 6" id="KW-0106">Calcium</keyword>
<dbReference type="InterPro" id="IPR024162">
    <property type="entry name" value="Adaptor_Cbl"/>
</dbReference>
<keyword evidence="12" id="KW-1185">Reference proteome</keyword>
<dbReference type="GO" id="GO:0017124">
    <property type="term" value="F:SH3 domain binding"/>
    <property type="evidence" value="ECO:0007669"/>
    <property type="project" value="TreeGrafter"/>
</dbReference>
<dbReference type="SUPFAM" id="SSF57850">
    <property type="entry name" value="RING/U-box"/>
    <property type="match status" value="1"/>
</dbReference>
<keyword evidence="6" id="KW-0833">Ubl conjugation pathway</keyword>
<evidence type="ECO:0000256" key="1">
    <source>
        <dbReference type="ARBA" id="ARBA00022723"/>
    </source>
</evidence>
<dbReference type="PANTHER" id="PTHR23007">
    <property type="entry name" value="CBL"/>
    <property type="match status" value="1"/>
</dbReference>
<accession>A0A9P0I6Q0</accession>
<feature type="compositionally biased region" description="Low complexity" evidence="7">
    <location>
        <begin position="236"/>
        <end position="250"/>
    </location>
</feature>
<dbReference type="GO" id="GO:0007165">
    <property type="term" value="P:signal transduction"/>
    <property type="evidence" value="ECO:0007669"/>
    <property type="project" value="TreeGrafter"/>
</dbReference>
<feature type="compositionally biased region" description="Basic and acidic residues" evidence="7">
    <location>
        <begin position="364"/>
        <end position="380"/>
    </location>
</feature>
<dbReference type="SMART" id="SM00184">
    <property type="entry name" value="RING"/>
    <property type="match status" value="1"/>
</dbReference>
<evidence type="ECO:0000256" key="4">
    <source>
        <dbReference type="ARBA" id="ARBA00022837"/>
    </source>
</evidence>
<dbReference type="GO" id="GO:0030971">
    <property type="term" value="F:receptor tyrosine kinase binding"/>
    <property type="evidence" value="ECO:0007669"/>
    <property type="project" value="TreeGrafter"/>
</dbReference>
<dbReference type="InterPro" id="IPR036860">
    <property type="entry name" value="SH2_dom_sf"/>
</dbReference>
<dbReference type="SUPFAM" id="SSF46934">
    <property type="entry name" value="UBA-like"/>
    <property type="match status" value="1"/>
</dbReference>
<evidence type="ECO:0000256" key="5">
    <source>
        <dbReference type="PROSITE-ProRule" id="PRU00175"/>
    </source>
</evidence>
<evidence type="ECO:0000256" key="2">
    <source>
        <dbReference type="ARBA" id="ARBA00022771"/>
    </source>
</evidence>
<dbReference type="AlphaFoldDB" id="A0A9P0I6Q0"/>
<proteinExistence type="predicted"/>
<feature type="compositionally biased region" description="Basic and acidic residues" evidence="7">
    <location>
        <begin position="443"/>
        <end position="613"/>
    </location>
</feature>
<gene>
    <name evidence="11" type="ORF">SPLIT_LOCUS7842</name>
</gene>
<dbReference type="PROSITE" id="PS50030">
    <property type="entry name" value="UBA"/>
    <property type="match status" value="1"/>
</dbReference>
<dbReference type="InterPro" id="IPR009060">
    <property type="entry name" value="UBA-like_sf"/>
</dbReference>
<dbReference type="GO" id="GO:0061630">
    <property type="term" value="F:ubiquitin protein ligase activity"/>
    <property type="evidence" value="ECO:0007669"/>
    <property type="project" value="UniProtKB-EC"/>
</dbReference>
<dbReference type="CDD" id="cd09920">
    <property type="entry name" value="SH2_Cbl-b_TKB"/>
    <property type="match status" value="1"/>
</dbReference>
<feature type="region of interest" description="Disordered" evidence="7">
    <location>
        <begin position="356"/>
        <end position="648"/>
    </location>
</feature>
<evidence type="ECO:0000256" key="3">
    <source>
        <dbReference type="ARBA" id="ARBA00022833"/>
    </source>
</evidence>
<dbReference type="Proteomes" id="UP001153321">
    <property type="component" value="Chromosome 27"/>
</dbReference>
<feature type="compositionally biased region" description="Polar residues" evidence="7">
    <location>
        <begin position="620"/>
        <end position="637"/>
    </location>
</feature>
<dbReference type="InterPro" id="IPR011992">
    <property type="entry name" value="EF-hand-dom_pair"/>
</dbReference>
<dbReference type="GO" id="GO:0045121">
    <property type="term" value="C:membrane raft"/>
    <property type="evidence" value="ECO:0007669"/>
    <property type="project" value="TreeGrafter"/>
</dbReference>
<dbReference type="PROSITE" id="PS51506">
    <property type="entry name" value="CBL_PTB"/>
    <property type="match status" value="1"/>
</dbReference>
<dbReference type="GO" id="GO:0005509">
    <property type="term" value="F:calcium ion binding"/>
    <property type="evidence" value="ECO:0007669"/>
    <property type="project" value="UniProtKB-UniRule"/>
</dbReference>
<evidence type="ECO:0000256" key="6">
    <source>
        <dbReference type="RuleBase" id="RU367001"/>
    </source>
</evidence>
<evidence type="ECO:0000313" key="12">
    <source>
        <dbReference type="Proteomes" id="UP001153321"/>
    </source>
</evidence>
<dbReference type="Pfam" id="PF13920">
    <property type="entry name" value="zf-C3HC4_3"/>
    <property type="match status" value="1"/>
</dbReference>
<dbReference type="Pfam" id="PF02761">
    <property type="entry name" value="Cbl_N2"/>
    <property type="match status" value="1"/>
</dbReference>
<dbReference type="CDD" id="cd14318">
    <property type="entry name" value="UBA_Cbl_like"/>
    <property type="match status" value="1"/>
</dbReference>
<dbReference type="EC" id="2.3.2.27" evidence="6"/>
<evidence type="ECO:0000313" key="11">
    <source>
        <dbReference type="EMBL" id="CAH1642486.1"/>
    </source>
</evidence>
<dbReference type="EMBL" id="LR824558">
    <property type="protein sequence ID" value="CAH1642486.1"/>
    <property type="molecule type" value="Genomic_DNA"/>
</dbReference>
<comment type="catalytic activity">
    <reaction evidence="6">
        <text>S-ubiquitinyl-[E2 ubiquitin-conjugating enzyme]-L-cysteine + [acceptor protein]-L-lysine = [E2 ubiquitin-conjugating enzyme]-L-cysteine + N(6)-ubiquitinyl-[acceptor protein]-L-lysine.</text>
        <dbReference type="EC" id="2.3.2.27"/>
    </reaction>
</comment>
<dbReference type="GO" id="GO:0023051">
    <property type="term" value="P:regulation of signaling"/>
    <property type="evidence" value="ECO:0007669"/>
    <property type="project" value="InterPro"/>
</dbReference>
<dbReference type="GO" id="GO:0008270">
    <property type="term" value="F:zinc ion binding"/>
    <property type="evidence" value="ECO:0007669"/>
    <property type="project" value="UniProtKB-KW"/>
</dbReference>
<dbReference type="PANTHER" id="PTHR23007:SF11">
    <property type="entry name" value="E3 UBIQUITIN-PROTEIN LIGASE CBL"/>
    <property type="match status" value="1"/>
</dbReference>
<feature type="domain" description="RING-type" evidence="9">
    <location>
        <begin position="160"/>
        <end position="200"/>
    </location>
</feature>
<dbReference type="InterPro" id="IPR015940">
    <property type="entry name" value="UBA"/>
</dbReference>
<comment type="function">
    <text evidence="6">E3 ubiquitin-protein ligase which accepts ubiquitin from specific E2 ubiquitin-conjugating enzymes, and transfers it to substrates, generally promoting their degradation by the proteasome.</text>
</comment>
<dbReference type="Gene3D" id="1.10.8.10">
    <property type="entry name" value="DNA helicase RuvA subunit, C-terminal domain"/>
    <property type="match status" value="1"/>
</dbReference>
<dbReference type="InterPro" id="IPR014742">
    <property type="entry name" value="Adaptor_Cbl_SH2-like"/>
</dbReference>
<dbReference type="Gene3D" id="3.30.40.10">
    <property type="entry name" value="Zinc/RING finger domain, C3HC4 (zinc finger)"/>
    <property type="match status" value="1"/>
</dbReference>
<protein>
    <recommendedName>
        <fullName evidence="6">E3 ubiquitin-protein ligase CBL</fullName>
        <ecNumber evidence="6">2.3.2.27</ecNumber>
    </recommendedName>
</protein>